<evidence type="ECO:0000313" key="3">
    <source>
        <dbReference type="EMBL" id="KAJ4460434.1"/>
    </source>
</evidence>
<dbReference type="SUPFAM" id="SSF56112">
    <property type="entry name" value="Protein kinase-like (PK-like)"/>
    <property type="match status" value="1"/>
</dbReference>
<comment type="caution">
    <text evidence="3">The sequence shown here is derived from an EMBL/GenBank/DDBJ whole genome shotgun (WGS) entry which is preliminary data.</text>
</comment>
<feature type="compositionally biased region" description="Acidic residues" evidence="1">
    <location>
        <begin position="381"/>
        <end position="404"/>
    </location>
</feature>
<feature type="region of interest" description="Disordered" evidence="1">
    <location>
        <begin position="511"/>
        <end position="531"/>
    </location>
</feature>
<feature type="region of interest" description="Disordered" evidence="1">
    <location>
        <begin position="446"/>
        <end position="487"/>
    </location>
</feature>
<sequence>MPRLSGYRILRFVAEGLTGKVFLAERKADGLVVAIKRLKLDSFDDSLRNEVQIMHQLGAHPNTIQLYDTIESNQRLYIVMEYADHGELFSYLAGGLRQDLAAALFRQIVEGLFHLHKKGIAHRDLKPENILLSGASFQVKITDFGFSTDSPGARRSIRGSPLYAAPEIFLSSGYDARKADLWSLGIILTLMLTGTPVLETATPDDPFFQKICARQLTYEPWTTVLARPEYQSARDLCLKLLVADPSARLTIDEVRRHPWVEGAPLDTPLSPDPLAAYMREQLQLMESDEMKACSSWSVAGSEAPSSSAGAFVMATTSPTLSIETTLSPPPSASPFPVLSPIALYPTAPIASPPPTIASPATPGGRNQPTPLLQSGANQGEGIDDSLSDLDSLAEGDSADDDDDALSTVQPPQPSHPPPPPPPPPTSNERKALPARLLGSVQVLSPALSLNSSHGPARQPAPAAARRPRTPPVPSRAAPLSPTGTTVPTIHSKLVSLEASALRNRTLATQTLPVFGAPDPSSSSSFPSGLAGPSAELAQAAAAPALADDGAATSLGAAVTTASLEEESEADIQPCDGAEVDEWLDASRDSGTAPSSTEGPLGRGDCSMPILWGDAATAAEVPQSPPAAAPGLPLLPPSVLRFARSSSILLSLANLVGSPAVWLHALAEALSPTFMVTLRAAGPRPSLLVRTCATPRAARKPRCSRLHMPSPLSLARSHTCGGGGLRLELFRHPVTGQPVGLASRVGEARLHFARVLAHLQAALKALHIAGPTATAGQTQQQEPFPPGAGEAMELSDVGVQVRTRTLLHETAASASTPALPRLASGHLLLSPPTTPTAPSPPPFLSFPSPARATPPPRARPPFLARPPLAPSRPFGFLRPDD</sequence>
<proteinExistence type="predicted"/>
<evidence type="ECO:0000259" key="2">
    <source>
        <dbReference type="PROSITE" id="PS50011"/>
    </source>
</evidence>
<dbReference type="InterPro" id="IPR008271">
    <property type="entry name" value="Ser/Thr_kinase_AS"/>
</dbReference>
<dbReference type="Pfam" id="PF00069">
    <property type="entry name" value="Pkinase"/>
    <property type="match status" value="1"/>
</dbReference>
<feature type="compositionally biased region" description="Pro residues" evidence="1">
    <location>
        <begin position="410"/>
        <end position="425"/>
    </location>
</feature>
<accession>A0ABQ8UMN0</accession>
<evidence type="ECO:0000256" key="1">
    <source>
        <dbReference type="SAM" id="MobiDB-lite"/>
    </source>
</evidence>
<dbReference type="SMART" id="SM00220">
    <property type="entry name" value="S_TKc"/>
    <property type="match status" value="1"/>
</dbReference>
<feature type="domain" description="Protein kinase" evidence="2">
    <location>
        <begin position="7"/>
        <end position="260"/>
    </location>
</feature>
<keyword evidence="3" id="KW-0418">Kinase</keyword>
<dbReference type="InterPro" id="IPR000719">
    <property type="entry name" value="Prot_kinase_dom"/>
</dbReference>
<protein>
    <submittedName>
        <fullName evidence="3">CAMK family protein kinase</fullName>
    </submittedName>
</protein>
<keyword evidence="3" id="KW-0808">Transferase</keyword>
<organism evidence="3 4">
    <name type="scientific">Paratrimastix pyriformis</name>
    <dbReference type="NCBI Taxonomy" id="342808"/>
    <lineage>
        <taxon>Eukaryota</taxon>
        <taxon>Metamonada</taxon>
        <taxon>Preaxostyla</taxon>
        <taxon>Paratrimastigidae</taxon>
        <taxon>Paratrimastix</taxon>
    </lineage>
</organism>
<feature type="region of interest" description="Disordered" evidence="1">
    <location>
        <begin position="823"/>
        <end position="880"/>
    </location>
</feature>
<reference evidence="3" key="1">
    <citation type="journal article" date="2022" name="bioRxiv">
        <title>Genomics of Preaxostyla Flagellates Illuminates Evolutionary Transitions and the Path Towards Mitochondrial Loss.</title>
        <authorList>
            <person name="Novak L.V.F."/>
            <person name="Treitli S.C."/>
            <person name="Pyrih J."/>
            <person name="Halakuc P."/>
            <person name="Pipaliya S.V."/>
            <person name="Vacek V."/>
            <person name="Brzon O."/>
            <person name="Soukal P."/>
            <person name="Eme L."/>
            <person name="Dacks J.B."/>
            <person name="Karnkowska A."/>
            <person name="Elias M."/>
            <person name="Hampl V."/>
        </authorList>
    </citation>
    <scope>NUCLEOTIDE SEQUENCE</scope>
    <source>
        <strain evidence="3">RCP-MX</strain>
    </source>
</reference>
<dbReference type="PROSITE" id="PS00108">
    <property type="entry name" value="PROTEIN_KINASE_ST"/>
    <property type="match status" value="1"/>
</dbReference>
<feature type="compositionally biased region" description="Pro residues" evidence="1">
    <location>
        <begin position="851"/>
        <end position="869"/>
    </location>
</feature>
<dbReference type="InterPro" id="IPR045269">
    <property type="entry name" value="Atg1-like"/>
</dbReference>
<feature type="compositionally biased region" description="Polar residues" evidence="1">
    <location>
        <begin position="364"/>
        <end position="377"/>
    </location>
</feature>
<dbReference type="GO" id="GO:0016301">
    <property type="term" value="F:kinase activity"/>
    <property type="evidence" value="ECO:0007669"/>
    <property type="project" value="UniProtKB-KW"/>
</dbReference>
<feature type="compositionally biased region" description="Low complexity" evidence="1">
    <location>
        <begin position="455"/>
        <end position="464"/>
    </location>
</feature>
<dbReference type="Proteomes" id="UP001141327">
    <property type="component" value="Unassembled WGS sequence"/>
</dbReference>
<keyword evidence="4" id="KW-1185">Reference proteome</keyword>
<feature type="region of interest" description="Disordered" evidence="1">
    <location>
        <begin position="352"/>
        <end position="430"/>
    </location>
</feature>
<feature type="compositionally biased region" description="Pro residues" evidence="1">
    <location>
        <begin position="831"/>
        <end position="843"/>
    </location>
</feature>
<evidence type="ECO:0000313" key="4">
    <source>
        <dbReference type="Proteomes" id="UP001141327"/>
    </source>
</evidence>
<dbReference type="Gene3D" id="1.10.510.10">
    <property type="entry name" value="Transferase(Phosphotransferase) domain 1"/>
    <property type="match status" value="1"/>
</dbReference>
<dbReference type="PROSITE" id="PS50011">
    <property type="entry name" value="PROTEIN_KINASE_DOM"/>
    <property type="match status" value="1"/>
</dbReference>
<feature type="compositionally biased region" description="Low complexity" evidence="1">
    <location>
        <begin position="515"/>
        <end position="531"/>
    </location>
</feature>
<name>A0ABQ8UMN0_9EUKA</name>
<dbReference type="InterPro" id="IPR011009">
    <property type="entry name" value="Kinase-like_dom_sf"/>
</dbReference>
<dbReference type="EMBL" id="JAPMOS010000013">
    <property type="protein sequence ID" value="KAJ4460434.1"/>
    <property type="molecule type" value="Genomic_DNA"/>
</dbReference>
<gene>
    <name evidence="3" type="ORF">PAPYR_3468</name>
</gene>
<dbReference type="PANTHER" id="PTHR24348">
    <property type="entry name" value="SERINE/THREONINE-PROTEIN KINASE UNC-51-RELATED"/>
    <property type="match status" value="1"/>
</dbReference>